<evidence type="ECO:0000313" key="2">
    <source>
        <dbReference type="Proteomes" id="UP001176961"/>
    </source>
</evidence>
<reference evidence="1" key="1">
    <citation type="submission" date="2023-07" db="EMBL/GenBank/DDBJ databases">
        <authorList>
            <consortium name="CYATHOMIX"/>
        </authorList>
    </citation>
    <scope>NUCLEOTIDE SEQUENCE</scope>
    <source>
        <strain evidence="1">N/A</strain>
    </source>
</reference>
<accession>A0AA36H1M7</accession>
<gene>
    <name evidence="1" type="ORF">CYNAS_LOCUS14113</name>
</gene>
<organism evidence="1 2">
    <name type="scientific">Cylicocyclus nassatus</name>
    <name type="common">Nematode worm</name>
    <dbReference type="NCBI Taxonomy" id="53992"/>
    <lineage>
        <taxon>Eukaryota</taxon>
        <taxon>Metazoa</taxon>
        <taxon>Ecdysozoa</taxon>
        <taxon>Nematoda</taxon>
        <taxon>Chromadorea</taxon>
        <taxon>Rhabditida</taxon>
        <taxon>Rhabditina</taxon>
        <taxon>Rhabditomorpha</taxon>
        <taxon>Strongyloidea</taxon>
        <taxon>Strongylidae</taxon>
        <taxon>Cylicocyclus</taxon>
    </lineage>
</organism>
<evidence type="ECO:0000313" key="1">
    <source>
        <dbReference type="EMBL" id="CAJ0602130.1"/>
    </source>
</evidence>
<comment type="caution">
    <text evidence="1">The sequence shown here is derived from an EMBL/GenBank/DDBJ whole genome shotgun (WGS) entry which is preliminary data.</text>
</comment>
<dbReference type="EMBL" id="CATQJL010000305">
    <property type="protein sequence ID" value="CAJ0602130.1"/>
    <property type="molecule type" value="Genomic_DNA"/>
</dbReference>
<protein>
    <submittedName>
        <fullName evidence="1">Uncharacterized protein</fullName>
    </submittedName>
</protein>
<proteinExistence type="predicted"/>
<name>A0AA36H1M7_CYLNA</name>
<keyword evidence="2" id="KW-1185">Reference proteome</keyword>
<dbReference type="AlphaFoldDB" id="A0AA36H1M7"/>
<dbReference type="Proteomes" id="UP001176961">
    <property type="component" value="Unassembled WGS sequence"/>
</dbReference>
<sequence length="71" mass="8471">MKTFYLLCQEFKQVVFGVKQFSWASRRTNIHNEQIFTLFGGYTTFTHLRVQKVNKPINLRHEFFLQIGSIS</sequence>